<evidence type="ECO:0000256" key="6">
    <source>
        <dbReference type="SAM" id="SignalP"/>
    </source>
</evidence>
<name>A0A926KTZ0_9BACL</name>
<dbReference type="InterPro" id="IPR051313">
    <property type="entry name" value="Bact_iron-sidero_bind"/>
</dbReference>
<evidence type="ECO:0000256" key="2">
    <source>
        <dbReference type="ARBA" id="ARBA00008814"/>
    </source>
</evidence>
<evidence type="ECO:0000259" key="7">
    <source>
        <dbReference type="PROSITE" id="PS50983"/>
    </source>
</evidence>
<proteinExistence type="inferred from homology"/>
<dbReference type="PANTHER" id="PTHR30532:SF29">
    <property type="entry name" value="FE(3+) DICITRATE-BINDING PERIPLASMIC PROTEIN"/>
    <property type="match status" value="1"/>
</dbReference>
<keyword evidence="9" id="KW-1185">Reference proteome</keyword>
<evidence type="ECO:0000313" key="8">
    <source>
        <dbReference type="EMBL" id="MBD0383985.1"/>
    </source>
</evidence>
<dbReference type="InterPro" id="IPR002491">
    <property type="entry name" value="ABC_transptr_periplasmic_BD"/>
</dbReference>
<feature type="domain" description="Fe/B12 periplasmic-binding" evidence="7">
    <location>
        <begin position="74"/>
        <end position="346"/>
    </location>
</feature>
<accession>A0A926KTZ0</accession>
<evidence type="ECO:0000256" key="1">
    <source>
        <dbReference type="ARBA" id="ARBA00004196"/>
    </source>
</evidence>
<dbReference type="PANTHER" id="PTHR30532">
    <property type="entry name" value="IRON III DICITRATE-BINDING PERIPLASMIC PROTEIN"/>
    <property type="match status" value="1"/>
</dbReference>
<gene>
    <name evidence="8" type="ORF">ICC18_28435</name>
</gene>
<dbReference type="GO" id="GO:1901678">
    <property type="term" value="P:iron coordination entity transport"/>
    <property type="evidence" value="ECO:0007669"/>
    <property type="project" value="UniProtKB-ARBA"/>
</dbReference>
<protein>
    <submittedName>
        <fullName evidence="8">Iron-siderophore ABC transporter substrate-binding protein</fullName>
    </submittedName>
</protein>
<dbReference type="PRINTS" id="PR01715">
    <property type="entry name" value="FERRIBNDNGPP"/>
</dbReference>
<keyword evidence="3" id="KW-0813">Transport</keyword>
<feature type="compositionally biased region" description="Low complexity" evidence="5">
    <location>
        <begin position="29"/>
        <end position="46"/>
    </location>
</feature>
<dbReference type="PROSITE" id="PS50983">
    <property type="entry name" value="FE_B12_PBP"/>
    <property type="match status" value="1"/>
</dbReference>
<dbReference type="CDD" id="cd01146">
    <property type="entry name" value="FhuD"/>
    <property type="match status" value="1"/>
</dbReference>
<sequence length="348" mass="37520">MRTLFKPLTILLSVMLLFLTAACASGSSSTSGSAPTSGSQQSSSPQSPSPTPKDTVKTIKHAMGTAEIKGTPKRIVALEWTYVEDLLAVGVQPAGVADIKGYKTWVNVQPALAADTVDVGTRQEPNLEAITGLKPDLIITASNRAKSNYESLNKIAPTIVFESYPPEGAGDQYAEMEQTFKTIADLAGKTAEADKVLKDLQKTYDDTKAKLKAANKDGAEFSLTQAFSNQNAAVLRMFTDNSMAVQILQRAGMKNVYKSSKFEIYGFATGSIESLPSVQNASFFYIVQDNDNVFDKQLKDNAVWKGLNFVKENQAYKLPGNTWPFGGPLSAKVFVELTADAMIKGSGK</sequence>
<organism evidence="8 9">
    <name type="scientific">Paenibacillus sedimenti</name>
    <dbReference type="NCBI Taxonomy" id="2770274"/>
    <lineage>
        <taxon>Bacteria</taxon>
        <taxon>Bacillati</taxon>
        <taxon>Bacillota</taxon>
        <taxon>Bacilli</taxon>
        <taxon>Bacillales</taxon>
        <taxon>Paenibacillaceae</taxon>
        <taxon>Paenibacillus</taxon>
    </lineage>
</organism>
<keyword evidence="4 6" id="KW-0732">Signal</keyword>
<evidence type="ECO:0000256" key="3">
    <source>
        <dbReference type="ARBA" id="ARBA00022448"/>
    </source>
</evidence>
<dbReference type="RefSeq" id="WP_188177763.1">
    <property type="nucleotide sequence ID" value="NZ_JACVVD010000014.1"/>
</dbReference>
<dbReference type="GO" id="GO:0030288">
    <property type="term" value="C:outer membrane-bounded periplasmic space"/>
    <property type="evidence" value="ECO:0007669"/>
    <property type="project" value="TreeGrafter"/>
</dbReference>
<comment type="caution">
    <text evidence="8">The sequence shown here is derived from an EMBL/GenBank/DDBJ whole genome shotgun (WGS) entry which is preliminary data.</text>
</comment>
<feature type="signal peptide" evidence="6">
    <location>
        <begin position="1"/>
        <end position="24"/>
    </location>
</feature>
<evidence type="ECO:0000256" key="4">
    <source>
        <dbReference type="ARBA" id="ARBA00022729"/>
    </source>
</evidence>
<comment type="similarity">
    <text evidence="2">Belongs to the bacterial solute-binding protein 8 family.</text>
</comment>
<comment type="subcellular location">
    <subcellularLocation>
        <location evidence="1">Cell envelope</location>
    </subcellularLocation>
</comment>
<dbReference type="Proteomes" id="UP000650466">
    <property type="component" value="Unassembled WGS sequence"/>
</dbReference>
<dbReference type="SUPFAM" id="SSF53807">
    <property type="entry name" value="Helical backbone' metal receptor"/>
    <property type="match status" value="1"/>
</dbReference>
<dbReference type="Pfam" id="PF01497">
    <property type="entry name" value="Peripla_BP_2"/>
    <property type="match status" value="1"/>
</dbReference>
<dbReference type="PROSITE" id="PS51257">
    <property type="entry name" value="PROKAR_LIPOPROTEIN"/>
    <property type="match status" value="1"/>
</dbReference>
<evidence type="ECO:0000256" key="5">
    <source>
        <dbReference type="SAM" id="MobiDB-lite"/>
    </source>
</evidence>
<dbReference type="EMBL" id="JACVVD010000014">
    <property type="protein sequence ID" value="MBD0383985.1"/>
    <property type="molecule type" value="Genomic_DNA"/>
</dbReference>
<evidence type="ECO:0000313" key="9">
    <source>
        <dbReference type="Proteomes" id="UP000650466"/>
    </source>
</evidence>
<dbReference type="Gene3D" id="3.40.50.1980">
    <property type="entry name" value="Nitrogenase molybdenum iron protein domain"/>
    <property type="match status" value="2"/>
</dbReference>
<feature type="region of interest" description="Disordered" evidence="5">
    <location>
        <begin position="29"/>
        <end position="56"/>
    </location>
</feature>
<reference evidence="8" key="1">
    <citation type="submission" date="2020-09" db="EMBL/GenBank/DDBJ databases">
        <title>Draft Genome Sequence of Paenibacillus sp. WST5.</title>
        <authorList>
            <person name="Bao Z."/>
        </authorList>
    </citation>
    <scope>NUCLEOTIDE SEQUENCE</scope>
    <source>
        <strain evidence="8">WST5</strain>
    </source>
</reference>
<feature type="chain" id="PRO_5038766465" evidence="6">
    <location>
        <begin position="25"/>
        <end position="348"/>
    </location>
</feature>
<dbReference type="AlphaFoldDB" id="A0A926KTZ0"/>